<name>A0ACB9SLV2_HOLOL</name>
<comment type="caution">
    <text evidence="1">The sequence shown here is derived from an EMBL/GenBank/DDBJ whole genome shotgun (WGS) entry which is preliminary data.</text>
</comment>
<organism evidence="1 2">
    <name type="scientific">Holotrichia oblita</name>
    <name type="common">Chafer beetle</name>
    <dbReference type="NCBI Taxonomy" id="644536"/>
    <lineage>
        <taxon>Eukaryota</taxon>
        <taxon>Metazoa</taxon>
        <taxon>Ecdysozoa</taxon>
        <taxon>Arthropoda</taxon>
        <taxon>Hexapoda</taxon>
        <taxon>Insecta</taxon>
        <taxon>Pterygota</taxon>
        <taxon>Neoptera</taxon>
        <taxon>Endopterygota</taxon>
        <taxon>Coleoptera</taxon>
        <taxon>Polyphaga</taxon>
        <taxon>Scarabaeiformia</taxon>
        <taxon>Scarabaeidae</taxon>
        <taxon>Melolonthinae</taxon>
        <taxon>Holotrichia</taxon>
    </lineage>
</organism>
<protein>
    <submittedName>
        <fullName evidence="1">Solute carrier family 17</fullName>
    </submittedName>
</protein>
<proteinExistence type="predicted"/>
<evidence type="ECO:0000313" key="2">
    <source>
        <dbReference type="Proteomes" id="UP001056778"/>
    </source>
</evidence>
<accession>A0ACB9SLV2</accession>
<dbReference type="Proteomes" id="UP001056778">
    <property type="component" value="Chromosome 8"/>
</dbReference>
<evidence type="ECO:0000313" key="1">
    <source>
        <dbReference type="EMBL" id="KAI4456298.1"/>
    </source>
</evidence>
<dbReference type="EMBL" id="CM043022">
    <property type="protein sequence ID" value="KAI4456298.1"/>
    <property type="molecule type" value="Genomic_DNA"/>
</dbReference>
<reference evidence="1" key="1">
    <citation type="submission" date="2022-04" db="EMBL/GenBank/DDBJ databases">
        <title>Chromosome-scale genome assembly of Holotrichia oblita Faldermann.</title>
        <authorList>
            <person name="Rongchong L."/>
        </authorList>
    </citation>
    <scope>NUCLEOTIDE SEQUENCE</scope>
    <source>
        <strain evidence="1">81SQS9</strain>
    </source>
</reference>
<keyword evidence="2" id="KW-1185">Reference proteome</keyword>
<sequence length="836" mass="92456">MRVNLSVAIVAMTDPSINPDFPTYDWSVSTRSNILSSFFWGYFIPQVAAGLLAEKYGPKWFLVATMALSSISAFLIPLMTHYSPWYVIICRIIDGFCQGFFYPCIQYLLSKWVPVNERSRMGAFVYAGGPLGTVIAMPVTGWISASCMGWPSAFYLYAILGVLWMIGWILWGSNDASQHKTISESERMYIQKSTGHSSEDKKYSTPWKHMFTSLPVWALIVGYSGQYWGYSTMMTQIPTYMNGVLRFDIQSNGLLSAAPYLTLWLTSFFFSFMADFLFNRKMLSMTNTRKLATAIGLIGPAIALLTLGLIGEPNRGEAIGLLILAVGINSAIYSGTEVNHIDISPRFAATLMGITNGLGNVFSLIAPLIVQYIVTDETNATEWRIVFFIAAESWFGVRHIQVALLFGILVVGHGMRVNLSVGIVAMTDPTINPDFPSYDWSVSTRSNVLSGFFWGYFIPQIAAGLLAEKYGPKWFLVVTMALSSISAFLVPTMAEQGPWYVIVCRIVDGFCQGFFYPCIQYLLSKWVPVNERSRMGAFVYAGGPLGTVIALPVTGWISASSIGWPSAFYLYGILGVLWIIGWILWGSNDASQHKTISESERKYIEASTGHSSDDKKYPTPWKHMLTSLPVWALIAGYSGQYWGYSTMMTQIPTYMNGVLRFDIQSNGLLSAAPYLTLWLASFFFSFMADFLFNRKILSMTNTRKLATAIGLIGPGIALLILGLIGEPDRGQAIGLLILAVGINSAIYSGTEVNHIDISPRFAATLMGITNGLGNVFSLIAPLIVQYIVTDETNASEWRIVFFIAAGVYVGCDIFYSIFGKAETQDWDTPATKNALT</sequence>
<gene>
    <name evidence="1" type="ORF">MML48_8g00017708</name>
</gene>